<proteinExistence type="predicted"/>
<accession>A0A0F9G5M1</accession>
<name>A0A0F9G5M1_9ZZZZ</name>
<keyword evidence="1" id="KW-1133">Transmembrane helix</keyword>
<dbReference type="EMBL" id="LAZR01029776">
    <property type="protein sequence ID" value="KKL58567.1"/>
    <property type="molecule type" value="Genomic_DNA"/>
</dbReference>
<evidence type="ECO:0000259" key="2">
    <source>
        <dbReference type="Pfam" id="PF07596"/>
    </source>
</evidence>
<dbReference type="PANTHER" id="PTHR30093">
    <property type="entry name" value="GENERAL SECRETION PATHWAY PROTEIN G"/>
    <property type="match status" value="1"/>
</dbReference>
<evidence type="ECO:0000256" key="1">
    <source>
        <dbReference type="SAM" id="Phobius"/>
    </source>
</evidence>
<dbReference type="PANTHER" id="PTHR30093:SF2">
    <property type="entry name" value="TYPE II SECRETION SYSTEM PROTEIN H"/>
    <property type="match status" value="1"/>
</dbReference>
<gene>
    <name evidence="3" type="ORF">LCGC14_2224090</name>
</gene>
<dbReference type="Pfam" id="PF07596">
    <property type="entry name" value="SBP_bac_10"/>
    <property type="match status" value="1"/>
</dbReference>
<dbReference type="SUPFAM" id="SSF54523">
    <property type="entry name" value="Pili subunits"/>
    <property type="match status" value="1"/>
</dbReference>
<dbReference type="InterPro" id="IPR045584">
    <property type="entry name" value="Pilin-like"/>
</dbReference>
<keyword evidence="1" id="KW-0472">Membrane</keyword>
<evidence type="ECO:0000313" key="3">
    <source>
        <dbReference type="EMBL" id="KKL58567.1"/>
    </source>
</evidence>
<dbReference type="InterPro" id="IPR011453">
    <property type="entry name" value="DUF1559"/>
</dbReference>
<reference evidence="3" key="1">
    <citation type="journal article" date="2015" name="Nature">
        <title>Complex archaea that bridge the gap between prokaryotes and eukaryotes.</title>
        <authorList>
            <person name="Spang A."/>
            <person name="Saw J.H."/>
            <person name="Jorgensen S.L."/>
            <person name="Zaremba-Niedzwiedzka K."/>
            <person name="Martijn J."/>
            <person name="Lind A.E."/>
            <person name="van Eijk R."/>
            <person name="Schleper C."/>
            <person name="Guy L."/>
            <person name="Ettema T.J."/>
        </authorList>
    </citation>
    <scope>NUCLEOTIDE SEQUENCE</scope>
</reference>
<feature type="non-terminal residue" evidence="3">
    <location>
        <position position="148"/>
    </location>
</feature>
<feature type="domain" description="DUF1559" evidence="2">
    <location>
        <begin position="45"/>
        <end position="142"/>
    </location>
</feature>
<keyword evidence="1" id="KW-0812">Transmembrane</keyword>
<protein>
    <recommendedName>
        <fullName evidence="2">DUF1559 domain-containing protein</fullName>
    </recommendedName>
</protein>
<feature type="transmembrane region" description="Helical" evidence="1">
    <location>
        <begin position="24"/>
        <end position="44"/>
    </location>
</feature>
<sequence>MRDHLEQVCGDGKTGHGPSRRRRIVLVVCGVGLVALVGFLGRAIQLARQAAVHSACTCRLAQMQVALHNYHYEHGHFPPAYLTDDEGTPIHSWRVLILPYMEEDELYDAYSFDEPWNGPNNIRLANRMPAGFHCFSEPESNSRRKRRR</sequence>
<dbReference type="AlphaFoldDB" id="A0A0F9G5M1"/>
<comment type="caution">
    <text evidence="3">The sequence shown here is derived from an EMBL/GenBank/DDBJ whole genome shotgun (WGS) entry which is preliminary data.</text>
</comment>
<organism evidence="3">
    <name type="scientific">marine sediment metagenome</name>
    <dbReference type="NCBI Taxonomy" id="412755"/>
    <lineage>
        <taxon>unclassified sequences</taxon>
        <taxon>metagenomes</taxon>
        <taxon>ecological metagenomes</taxon>
    </lineage>
</organism>